<evidence type="ECO:0000256" key="10">
    <source>
        <dbReference type="ARBA" id="ARBA00023163"/>
    </source>
</evidence>
<evidence type="ECO:0000259" key="11">
    <source>
        <dbReference type="PROSITE" id="PS50949"/>
    </source>
</evidence>
<evidence type="ECO:0000313" key="13">
    <source>
        <dbReference type="Proteomes" id="UP000027946"/>
    </source>
</evidence>
<comment type="caution">
    <text evidence="12">The sequence shown here is derived from an EMBL/GenBank/DDBJ whole genome shotgun (WGS) entry which is preliminary data.</text>
</comment>
<dbReference type="RefSeq" id="WP_052635973.1">
    <property type="nucleotide sequence ID" value="NZ_FSRH01000007.1"/>
</dbReference>
<evidence type="ECO:0000256" key="9">
    <source>
        <dbReference type="ARBA" id="ARBA00023125"/>
    </source>
</evidence>
<evidence type="ECO:0000256" key="1">
    <source>
        <dbReference type="ARBA" id="ARBA00001933"/>
    </source>
</evidence>
<dbReference type="InterPro" id="IPR015421">
    <property type="entry name" value="PyrdxlP-dep_Trfase_major"/>
</dbReference>
<keyword evidence="8" id="KW-0805">Transcription regulation</keyword>
<dbReference type="CDD" id="cd00609">
    <property type="entry name" value="AAT_like"/>
    <property type="match status" value="1"/>
</dbReference>
<comment type="cofactor">
    <cofactor evidence="1">
        <name>pyridoxal 5'-phosphate</name>
        <dbReference type="ChEBI" id="CHEBI:597326"/>
    </cofactor>
</comment>
<dbReference type="InterPro" id="IPR015422">
    <property type="entry name" value="PyrdxlP-dep_Trfase_small"/>
</dbReference>
<evidence type="ECO:0000256" key="3">
    <source>
        <dbReference type="ARBA" id="ARBA00007441"/>
    </source>
</evidence>
<dbReference type="EMBL" id="JJMM01000005">
    <property type="protein sequence ID" value="KDR96111.1"/>
    <property type="molecule type" value="Genomic_DNA"/>
</dbReference>
<comment type="similarity">
    <text evidence="3">Belongs to the class-I pyridoxal-phosphate-dependent aminotransferase family.</text>
</comment>
<evidence type="ECO:0000256" key="4">
    <source>
        <dbReference type="ARBA" id="ARBA00011738"/>
    </source>
</evidence>
<proteinExistence type="inferred from homology"/>
<evidence type="ECO:0000256" key="6">
    <source>
        <dbReference type="ARBA" id="ARBA00022679"/>
    </source>
</evidence>
<dbReference type="GO" id="GO:0003700">
    <property type="term" value="F:DNA-binding transcription factor activity"/>
    <property type="evidence" value="ECO:0007669"/>
    <property type="project" value="InterPro"/>
</dbReference>
<keyword evidence="9" id="KW-0238">DNA-binding</keyword>
<dbReference type="AlphaFoldDB" id="A0A069RGK0"/>
<dbReference type="Gene3D" id="3.40.640.10">
    <property type="entry name" value="Type I PLP-dependent aspartate aminotransferase-like (Major domain)"/>
    <property type="match status" value="1"/>
</dbReference>
<dbReference type="Proteomes" id="UP000027946">
    <property type="component" value="Unassembled WGS sequence"/>
</dbReference>
<dbReference type="PANTHER" id="PTHR46577:SF2">
    <property type="entry name" value="TRANSCRIPTIONAL REGULATORY PROTEIN"/>
    <property type="match status" value="1"/>
</dbReference>
<dbReference type="InterPro" id="IPR000524">
    <property type="entry name" value="Tscrpt_reg_HTH_GntR"/>
</dbReference>
<dbReference type="FunFam" id="3.40.640.10:FF:000053">
    <property type="entry name" value="Aminotransferase, class I"/>
    <property type="match status" value="1"/>
</dbReference>
<dbReference type="eggNOG" id="COG1167">
    <property type="taxonomic scope" value="Bacteria"/>
</dbReference>
<evidence type="ECO:0000256" key="5">
    <source>
        <dbReference type="ARBA" id="ARBA00022576"/>
    </source>
</evidence>
<dbReference type="SUPFAM" id="SSF53383">
    <property type="entry name" value="PLP-dependent transferases"/>
    <property type="match status" value="1"/>
</dbReference>
<dbReference type="Pfam" id="PF00392">
    <property type="entry name" value="GntR"/>
    <property type="match status" value="1"/>
</dbReference>
<comment type="similarity">
    <text evidence="2">In the C-terminal section; belongs to the class-I pyridoxal-phosphate-dependent aminotransferase family.</text>
</comment>
<feature type="domain" description="HTH gntR-type" evidence="11">
    <location>
        <begin position="12"/>
        <end position="80"/>
    </location>
</feature>
<evidence type="ECO:0000256" key="2">
    <source>
        <dbReference type="ARBA" id="ARBA00005384"/>
    </source>
</evidence>
<dbReference type="GO" id="GO:0003677">
    <property type="term" value="F:DNA binding"/>
    <property type="evidence" value="ECO:0007669"/>
    <property type="project" value="UniProtKB-KW"/>
</dbReference>
<dbReference type="SUPFAM" id="SSF46785">
    <property type="entry name" value="Winged helix' DNA-binding domain"/>
    <property type="match status" value="1"/>
</dbReference>
<keyword evidence="13" id="KW-1185">Reference proteome</keyword>
<dbReference type="InterPro" id="IPR036390">
    <property type="entry name" value="WH_DNA-bd_sf"/>
</dbReference>
<dbReference type="PROSITE" id="PS50949">
    <property type="entry name" value="HTH_GNTR"/>
    <property type="match status" value="1"/>
</dbReference>
<dbReference type="Gene3D" id="3.90.1150.10">
    <property type="entry name" value="Aspartate Aminotransferase, domain 1"/>
    <property type="match status" value="1"/>
</dbReference>
<accession>A0A069RGK0</accession>
<keyword evidence="5 12" id="KW-0032">Aminotransferase</keyword>
<dbReference type="PANTHER" id="PTHR46577">
    <property type="entry name" value="HTH-TYPE TRANSCRIPTIONAL REGULATORY PROTEIN GABR"/>
    <property type="match status" value="1"/>
</dbReference>
<keyword evidence="7" id="KW-0663">Pyridoxal phosphate</keyword>
<name>A0A069RGK0_PEPLI</name>
<dbReference type="InterPro" id="IPR036388">
    <property type="entry name" value="WH-like_DNA-bd_sf"/>
</dbReference>
<dbReference type="EC" id="2.6.1.39" evidence="12"/>
<dbReference type="CDD" id="cd07377">
    <property type="entry name" value="WHTH_GntR"/>
    <property type="match status" value="1"/>
</dbReference>
<dbReference type="GO" id="GO:0047536">
    <property type="term" value="F:2-aminoadipate transaminase activity"/>
    <property type="evidence" value="ECO:0007669"/>
    <property type="project" value="UniProtKB-EC"/>
</dbReference>
<keyword evidence="10" id="KW-0804">Transcription</keyword>
<reference evidence="12 13" key="1">
    <citation type="submission" date="2014-03" db="EMBL/GenBank/DDBJ databases">
        <title>Genome sequence of Clostridium litorale W6, DSM 5388.</title>
        <authorList>
            <person name="Poehlein A."/>
            <person name="Jagirdar A."/>
            <person name="Khonsari B."/>
            <person name="Chibani C.M."/>
            <person name="Gutierrez Gutierrez D.A."/>
            <person name="Davydova E."/>
            <person name="Alghaithi H.S."/>
            <person name="Nair K.P."/>
            <person name="Dhamotharan K."/>
            <person name="Chandran L."/>
            <person name="G W."/>
            <person name="Daniel R."/>
        </authorList>
    </citation>
    <scope>NUCLEOTIDE SEQUENCE [LARGE SCALE GENOMIC DNA]</scope>
    <source>
        <strain evidence="12 13">W6</strain>
    </source>
</reference>
<dbReference type="Pfam" id="PF00155">
    <property type="entry name" value="Aminotran_1_2"/>
    <property type="match status" value="1"/>
</dbReference>
<protein>
    <submittedName>
        <fullName evidence="12">2-aminoadipate transaminase LysN</fullName>
        <ecNumber evidence="12">2.6.1.39</ecNumber>
    </submittedName>
</protein>
<gene>
    <name evidence="12" type="primary">lysN</name>
    <name evidence="12" type="ORF">CLIT_5c01230</name>
</gene>
<dbReference type="GO" id="GO:0030170">
    <property type="term" value="F:pyridoxal phosphate binding"/>
    <property type="evidence" value="ECO:0007669"/>
    <property type="project" value="InterPro"/>
</dbReference>
<dbReference type="Gene3D" id="1.10.10.10">
    <property type="entry name" value="Winged helix-like DNA-binding domain superfamily/Winged helix DNA-binding domain"/>
    <property type="match status" value="1"/>
</dbReference>
<dbReference type="STRING" id="1121324.CLIT_5c01230"/>
<dbReference type="SMART" id="SM00345">
    <property type="entry name" value="HTH_GNTR"/>
    <property type="match status" value="1"/>
</dbReference>
<organism evidence="12 13">
    <name type="scientific">Peptoclostridium litorale DSM 5388</name>
    <dbReference type="NCBI Taxonomy" id="1121324"/>
    <lineage>
        <taxon>Bacteria</taxon>
        <taxon>Bacillati</taxon>
        <taxon>Bacillota</taxon>
        <taxon>Clostridia</taxon>
        <taxon>Peptostreptococcales</taxon>
        <taxon>Peptoclostridiaceae</taxon>
        <taxon>Peptoclostridium</taxon>
    </lineage>
</organism>
<evidence type="ECO:0000256" key="8">
    <source>
        <dbReference type="ARBA" id="ARBA00023015"/>
    </source>
</evidence>
<evidence type="ECO:0000313" key="12">
    <source>
        <dbReference type="EMBL" id="KDR96111.1"/>
    </source>
</evidence>
<dbReference type="OrthoDB" id="9802328at2"/>
<dbReference type="InterPro" id="IPR004839">
    <property type="entry name" value="Aminotransferase_I/II_large"/>
</dbReference>
<dbReference type="InterPro" id="IPR015424">
    <property type="entry name" value="PyrdxlP-dep_Trfase"/>
</dbReference>
<keyword evidence="6 12" id="KW-0808">Transferase</keyword>
<sequence>MDKYKIDLGKDKPKYLQIYKYIKKMIIEGDLKKHEKLPPIRKLAKHTGVNSSTIVRAYELLESEGYLYKIVGSGSYVSELGHVQDDIIIEKKEGTISFGTGNPSSDIFPIEDFKKAIDMALKREGASLFNYSEGLGYLKLRNELCKYMESMGIYSNVDRIQIISGAQQGIDTICKSIISYGDVIFVEEPTYNGALEAFKNKGARIIGIPMLQDGIDIGILKLKLERIRPKLIYVMPNFQNPTGISYSIKKKKQLLEIANQNDFYIIEDDFISDFKFDSQDNRTLRSFDKYDRVIYIKSFSKILMPGLRIGFMEVPPGLMKRVIWAKYSSDISTSSLIQRSLYYYMKYFNWSANLSIIENAYRERYNAAKEAIDEKFSGRLEFFIPKGGINFFIGLPKGYSAADFRDYMLQYDVIIMPGSYFYENPIEDRFFRINIASTDENQIRRGISLIAEKLDDFLQKYRNHIDFRDNKMFF</sequence>
<evidence type="ECO:0000256" key="7">
    <source>
        <dbReference type="ARBA" id="ARBA00022898"/>
    </source>
</evidence>
<comment type="subunit">
    <text evidence="4">Homodimer.</text>
</comment>
<dbReference type="InterPro" id="IPR051446">
    <property type="entry name" value="HTH_trans_reg/aminotransferase"/>
</dbReference>